<dbReference type="PANTHER" id="PTHR23420">
    <property type="entry name" value="ADENOSYLHOMOCYSTEINASE"/>
    <property type="match status" value="1"/>
</dbReference>
<dbReference type="GO" id="GO:0005829">
    <property type="term" value="C:cytosol"/>
    <property type="evidence" value="ECO:0007669"/>
    <property type="project" value="TreeGrafter"/>
</dbReference>
<dbReference type="InterPro" id="IPR036291">
    <property type="entry name" value="NAD(P)-bd_dom_sf"/>
</dbReference>
<dbReference type="InterPro" id="IPR000043">
    <property type="entry name" value="Adenosylhomocysteinase-like"/>
</dbReference>
<dbReference type="InterPro" id="IPR015878">
    <property type="entry name" value="Ado_hCys_hydrolase_NAD-bd"/>
</dbReference>
<feature type="domain" description="S-adenosyl-L-homocysteine hydrolase NAD binding" evidence="5">
    <location>
        <begin position="188"/>
        <end position="350"/>
    </location>
</feature>
<comment type="cofactor">
    <cofactor evidence="1">
        <name>NAD(+)</name>
        <dbReference type="ChEBI" id="CHEBI:57540"/>
    </cofactor>
</comment>
<keyword evidence="3" id="KW-0554">One-carbon metabolism</keyword>
<evidence type="ECO:0000256" key="3">
    <source>
        <dbReference type="ARBA" id="ARBA00022563"/>
    </source>
</evidence>
<dbReference type="PIRSF" id="PIRSF001109">
    <property type="entry name" value="Ad_hcy_hydrolase"/>
    <property type="match status" value="1"/>
</dbReference>
<accession>A0A0F9PPP5</accession>
<dbReference type="Pfam" id="PF05221">
    <property type="entry name" value="AdoHcyase"/>
    <property type="match status" value="2"/>
</dbReference>
<dbReference type="GO" id="GO:0033353">
    <property type="term" value="P:S-adenosylmethionine cycle"/>
    <property type="evidence" value="ECO:0007669"/>
    <property type="project" value="TreeGrafter"/>
</dbReference>
<reference evidence="6" key="1">
    <citation type="journal article" date="2015" name="Nature">
        <title>Complex archaea that bridge the gap between prokaryotes and eukaryotes.</title>
        <authorList>
            <person name="Spang A."/>
            <person name="Saw J.H."/>
            <person name="Jorgensen S.L."/>
            <person name="Zaremba-Niedzwiedzka K."/>
            <person name="Martijn J."/>
            <person name="Lind A.E."/>
            <person name="van Eijk R."/>
            <person name="Schleper C."/>
            <person name="Guy L."/>
            <person name="Ettema T.J."/>
        </authorList>
    </citation>
    <scope>NUCLEOTIDE SEQUENCE</scope>
</reference>
<dbReference type="PANTHER" id="PTHR23420:SF0">
    <property type="entry name" value="ADENOSYLHOMOCYSTEINASE"/>
    <property type="match status" value="1"/>
</dbReference>
<dbReference type="SMART" id="SM00997">
    <property type="entry name" value="AdoHcyase_NAD"/>
    <property type="match status" value="1"/>
</dbReference>
<dbReference type="PROSITE" id="PS00738">
    <property type="entry name" value="ADOHCYASE_1"/>
    <property type="match status" value="1"/>
</dbReference>
<dbReference type="NCBIfam" id="TIGR00936">
    <property type="entry name" value="ahcY"/>
    <property type="match status" value="1"/>
</dbReference>
<dbReference type="SMART" id="SM00996">
    <property type="entry name" value="AdoHcyase"/>
    <property type="match status" value="1"/>
</dbReference>
<gene>
    <name evidence="6" type="ORF">LCGC14_1111390</name>
</gene>
<keyword evidence="4" id="KW-0520">NAD</keyword>
<dbReference type="Gene3D" id="3.40.50.1480">
    <property type="entry name" value="Adenosylhomocysteinase-like"/>
    <property type="match status" value="1"/>
</dbReference>
<dbReference type="CDD" id="cd00401">
    <property type="entry name" value="SAHH"/>
    <property type="match status" value="1"/>
</dbReference>
<dbReference type="EMBL" id="LAZR01005076">
    <property type="protein sequence ID" value="KKN03066.1"/>
    <property type="molecule type" value="Genomic_DNA"/>
</dbReference>
<organism evidence="6">
    <name type="scientific">marine sediment metagenome</name>
    <dbReference type="NCBI Taxonomy" id="412755"/>
    <lineage>
        <taxon>unclassified sequences</taxon>
        <taxon>metagenomes</taxon>
        <taxon>ecological metagenomes</taxon>
    </lineage>
</organism>
<name>A0A0F9PPP5_9ZZZZ</name>
<evidence type="ECO:0000256" key="2">
    <source>
        <dbReference type="ARBA" id="ARBA00007122"/>
    </source>
</evidence>
<dbReference type="InterPro" id="IPR042172">
    <property type="entry name" value="Adenosylhomocyst_ase-like_sf"/>
</dbReference>
<dbReference type="AlphaFoldDB" id="A0A0F9PPP5"/>
<evidence type="ECO:0000256" key="1">
    <source>
        <dbReference type="ARBA" id="ARBA00001911"/>
    </source>
</evidence>
<evidence type="ECO:0000259" key="5">
    <source>
        <dbReference type="SMART" id="SM00997"/>
    </source>
</evidence>
<comment type="similarity">
    <text evidence="2">Belongs to the adenosylhomocysteinase family.</text>
</comment>
<evidence type="ECO:0000256" key="4">
    <source>
        <dbReference type="ARBA" id="ARBA00023027"/>
    </source>
</evidence>
<dbReference type="GO" id="GO:0006730">
    <property type="term" value="P:one-carbon metabolic process"/>
    <property type="evidence" value="ECO:0007669"/>
    <property type="project" value="UniProtKB-KW"/>
</dbReference>
<dbReference type="Pfam" id="PF00670">
    <property type="entry name" value="AdoHcyase_NAD"/>
    <property type="match status" value="1"/>
</dbReference>
<proteinExistence type="inferred from homology"/>
<dbReference type="Gene3D" id="3.40.50.720">
    <property type="entry name" value="NAD(P)-binding Rossmann-like Domain"/>
    <property type="match status" value="1"/>
</dbReference>
<dbReference type="GO" id="GO:0004013">
    <property type="term" value="F:adenosylhomocysteinase activity"/>
    <property type="evidence" value="ECO:0007669"/>
    <property type="project" value="TreeGrafter"/>
</dbReference>
<dbReference type="SUPFAM" id="SSF52283">
    <property type="entry name" value="Formate/glycerate dehydrogenase catalytic domain-like"/>
    <property type="match status" value="1"/>
</dbReference>
<comment type="caution">
    <text evidence="6">The sequence shown here is derived from an EMBL/GenBank/DDBJ whole genome shotgun (WGS) entry which is preliminary data.</text>
</comment>
<sequence>MVSFKVADESLAAKGKEALYVAENKMPVTSKVIRERFAREKPLEGIIIAGCLHITKETGILARTLKTGGAEVYLCGSNPLSTQDAVAAALVKEGVNVFAWHGNTDEEFYWCIRECLKAKPNILIDDGADMIITAHKEFPELISEGIIIGCQEETTTGVKRFKAMERAGDLKVPLFPVNDARCKNQFDNELGTGQGIIAAIYGLHVLFAGKVCVICGYGHCSSGMALRARGLGANVIVTEVDPIKALQAKFAGYQVMPIERALPDADIILTATGCKHVITPTKEMFDQLKNGVILGNLGHFDIEIPTKELYEYAKEIKPIRSDVEELIFPDGKKVYLLAKGRLANLVLSEGHPAEVMDMSFGLQSLISEYIVKNKDSLKPGMVDIPVDIDDRVGFLKLQSMGIEIDKLTEEQYNYIHGYLEGT</sequence>
<dbReference type="InterPro" id="IPR020082">
    <property type="entry name" value="S-Ado-L-homoCys_hydrolase_CS"/>
</dbReference>
<dbReference type="NCBIfam" id="NF004005">
    <property type="entry name" value="PRK05476.2-3"/>
    <property type="match status" value="1"/>
</dbReference>
<evidence type="ECO:0000313" key="6">
    <source>
        <dbReference type="EMBL" id="KKN03066.1"/>
    </source>
</evidence>
<protein>
    <recommendedName>
        <fullName evidence="5">S-adenosyl-L-homocysteine hydrolase NAD binding domain-containing protein</fullName>
    </recommendedName>
</protein>
<dbReference type="SUPFAM" id="SSF51735">
    <property type="entry name" value="NAD(P)-binding Rossmann-fold domains"/>
    <property type="match status" value="1"/>
</dbReference>